<comment type="caution">
    <text evidence="2">The sequence shown here is derived from an EMBL/GenBank/DDBJ whole genome shotgun (WGS) entry which is preliminary data.</text>
</comment>
<keyword evidence="1" id="KW-0732">Signal</keyword>
<dbReference type="SUPFAM" id="SSF49503">
    <property type="entry name" value="Cupredoxins"/>
    <property type="match status" value="1"/>
</dbReference>
<protein>
    <recommendedName>
        <fullName evidence="4">EfeO-type cupredoxin-like domain-containing protein</fullName>
    </recommendedName>
</protein>
<evidence type="ECO:0000313" key="2">
    <source>
        <dbReference type="EMBL" id="PIW36554.1"/>
    </source>
</evidence>
<dbReference type="InterPro" id="IPR008972">
    <property type="entry name" value="Cupredoxin"/>
</dbReference>
<dbReference type="Gene3D" id="2.60.40.420">
    <property type="entry name" value="Cupredoxins - blue copper proteins"/>
    <property type="match status" value="1"/>
</dbReference>
<evidence type="ECO:0008006" key="4">
    <source>
        <dbReference type="Google" id="ProtNLM"/>
    </source>
</evidence>
<proteinExistence type="predicted"/>
<evidence type="ECO:0000256" key="1">
    <source>
        <dbReference type="SAM" id="SignalP"/>
    </source>
</evidence>
<gene>
    <name evidence="2" type="ORF">COW24_05110</name>
</gene>
<name>A0A2M7H2X9_9BACT</name>
<feature type="chain" id="PRO_5014734114" description="EfeO-type cupredoxin-like domain-containing protein" evidence="1">
    <location>
        <begin position="28"/>
        <end position="495"/>
    </location>
</feature>
<organism evidence="2 3">
    <name type="scientific">Candidatus Kerfeldbacteria bacterium CG15_BIG_FIL_POST_REV_8_21_14_020_45_12</name>
    <dbReference type="NCBI Taxonomy" id="2014247"/>
    <lineage>
        <taxon>Bacteria</taxon>
        <taxon>Candidatus Kerfeldiibacteriota</taxon>
    </lineage>
</organism>
<accession>A0A2M7H2X9</accession>
<sequence length="495" mass="53654">MKEFSSRLFWKLIVSTVVGVASSLPLAAPVAAHETSSSGSVVVHITDTGYVPALITVSRGEEVVFENLSNEERWPASDSHPTHTFYDDSTLEQHCLNSQSAAFDACGPIASGDSWSFRFDRAGTFLYHDHLWPHLTGSVVVQDEASDAVANPDLATRRSIIKIASVLRVIGIWPQPIFFLAKPEVELATTVGAHDRFNVLSEHYTALTREADPSHAIETLQQDSETDPTVSTLCHDLLHDIGQVAYSKYGSFQGATNYQSSFCNSGYIHGVFEAYFSKAANPLQDLPGQCEAYSATTGRNFDLWECQHGVGHGLMYLTGGDLDESLKLCEDSFGGSGAGACNNGVYMEIFNNELLANESRFVDPGDPTETCLGRVNESAFCYLYLPSYFIETLEIPYEDVFAKCAAVKADFVNFCMQGIGAEAIKRNITTPAAVFNLCDNAPTSTDQQNCAAGIANMYLNQVGSLPTAESMCSGAPSRYVEICSGAVAAQRASFE</sequence>
<dbReference type="EMBL" id="PFGC01000050">
    <property type="protein sequence ID" value="PIW36554.1"/>
    <property type="molecule type" value="Genomic_DNA"/>
</dbReference>
<evidence type="ECO:0000313" key="3">
    <source>
        <dbReference type="Proteomes" id="UP000230292"/>
    </source>
</evidence>
<dbReference type="AlphaFoldDB" id="A0A2M7H2X9"/>
<feature type="signal peptide" evidence="1">
    <location>
        <begin position="1"/>
        <end position="27"/>
    </location>
</feature>
<reference evidence="2 3" key="1">
    <citation type="submission" date="2017-09" db="EMBL/GenBank/DDBJ databases">
        <title>Depth-based differentiation of microbial function through sediment-hosted aquifers and enrichment of novel symbionts in the deep terrestrial subsurface.</title>
        <authorList>
            <person name="Probst A.J."/>
            <person name="Ladd B."/>
            <person name="Jarett J.K."/>
            <person name="Geller-Mcgrath D.E."/>
            <person name="Sieber C.M."/>
            <person name="Emerson J.B."/>
            <person name="Anantharaman K."/>
            <person name="Thomas B.C."/>
            <person name="Malmstrom R."/>
            <person name="Stieglmeier M."/>
            <person name="Klingl A."/>
            <person name="Woyke T."/>
            <person name="Ryan C.M."/>
            <person name="Banfield J.F."/>
        </authorList>
    </citation>
    <scope>NUCLEOTIDE SEQUENCE [LARGE SCALE GENOMIC DNA]</scope>
    <source>
        <strain evidence="2">CG15_BIG_FIL_POST_REV_8_21_14_020_45_12</strain>
    </source>
</reference>
<dbReference type="Proteomes" id="UP000230292">
    <property type="component" value="Unassembled WGS sequence"/>
</dbReference>